<evidence type="ECO:0000256" key="4">
    <source>
        <dbReference type="ARBA" id="ARBA00022840"/>
    </source>
</evidence>
<reference evidence="6" key="1">
    <citation type="submission" date="2018-05" db="EMBL/GenBank/DDBJ databases">
        <authorList>
            <person name="Lanie J.A."/>
            <person name="Ng W.-L."/>
            <person name="Kazmierczak K.M."/>
            <person name="Andrzejewski T.M."/>
            <person name="Davidsen T.M."/>
            <person name="Wayne K.J."/>
            <person name="Tettelin H."/>
            <person name="Glass J.I."/>
            <person name="Rusch D."/>
            <person name="Podicherti R."/>
            <person name="Tsui H.-C.T."/>
            <person name="Winkler M.E."/>
        </authorList>
    </citation>
    <scope>NUCLEOTIDE SEQUENCE</scope>
</reference>
<dbReference type="InterPro" id="IPR003439">
    <property type="entry name" value="ABC_transporter-like_ATP-bd"/>
</dbReference>
<dbReference type="GO" id="GO:0016887">
    <property type="term" value="F:ATP hydrolysis activity"/>
    <property type="evidence" value="ECO:0007669"/>
    <property type="project" value="InterPro"/>
</dbReference>
<evidence type="ECO:0000256" key="1">
    <source>
        <dbReference type="ARBA" id="ARBA00005417"/>
    </source>
</evidence>
<dbReference type="PANTHER" id="PTHR42711">
    <property type="entry name" value="ABC TRANSPORTER ATP-BINDING PROTEIN"/>
    <property type="match status" value="1"/>
</dbReference>
<dbReference type="InterPro" id="IPR050763">
    <property type="entry name" value="ABC_transporter_ATP-binding"/>
</dbReference>
<feature type="non-terminal residue" evidence="6">
    <location>
        <position position="1"/>
    </location>
</feature>
<dbReference type="Pfam" id="PF00005">
    <property type="entry name" value="ABC_tran"/>
    <property type="match status" value="1"/>
</dbReference>
<evidence type="ECO:0000313" key="6">
    <source>
        <dbReference type="EMBL" id="SVE09211.1"/>
    </source>
</evidence>
<organism evidence="6">
    <name type="scientific">marine metagenome</name>
    <dbReference type="NCBI Taxonomy" id="408172"/>
    <lineage>
        <taxon>unclassified sequences</taxon>
        <taxon>metagenomes</taxon>
        <taxon>ecological metagenomes</taxon>
    </lineage>
</organism>
<dbReference type="InterPro" id="IPR027417">
    <property type="entry name" value="P-loop_NTPase"/>
</dbReference>
<comment type="similarity">
    <text evidence="1">Belongs to the ABC transporter superfamily.</text>
</comment>
<name>A0A383ANR0_9ZZZZ</name>
<dbReference type="EMBL" id="UINC01193540">
    <property type="protein sequence ID" value="SVE09211.1"/>
    <property type="molecule type" value="Genomic_DNA"/>
</dbReference>
<accession>A0A383ANR0</accession>
<keyword evidence="2" id="KW-0813">Transport</keyword>
<dbReference type="SUPFAM" id="SSF52540">
    <property type="entry name" value="P-loop containing nucleoside triphosphate hydrolases"/>
    <property type="match status" value="1"/>
</dbReference>
<evidence type="ECO:0000259" key="5">
    <source>
        <dbReference type="Pfam" id="PF00005"/>
    </source>
</evidence>
<keyword evidence="3" id="KW-0547">Nucleotide-binding</keyword>
<dbReference type="AlphaFoldDB" id="A0A383ANR0"/>
<protein>
    <recommendedName>
        <fullName evidence="5">ABC transporter domain-containing protein</fullName>
    </recommendedName>
</protein>
<evidence type="ECO:0000256" key="2">
    <source>
        <dbReference type="ARBA" id="ARBA00022448"/>
    </source>
</evidence>
<proteinExistence type="inferred from homology"/>
<keyword evidence="4" id="KW-0067">ATP-binding</keyword>
<dbReference type="GO" id="GO:0005524">
    <property type="term" value="F:ATP binding"/>
    <property type="evidence" value="ECO:0007669"/>
    <property type="project" value="UniProtKB-KW"/>
</dbReference>
<dbReference type="PANTHER" id="PTHR42711:SF5">
    <property type="entry name" value="ABC TRANSPORTER ATP-BINDING PROTEIN NATA"/>
    <property type="match status" value="1"/>
</dbReference>
<gene>
    <name evidence="6" type="ORF">METZ01_LOCUS462065</name>
</gene>
<sequence>YGEMTIKDYLTFMGKIRGMSRSKIRSRIDEVVDLCRLADYRNSHISKLSKGFRQRVGIAQAILHEPKVLVLDEPTIGIDPRQVIETRDLIESLGGDRTVLVSSHLLDEVERMCGRVIIIDHGSIKAEDTPENLQRRLRNLGRISVHIKGPQDTVSSALSAVKGVEKVELISDLGDGIRSYNIDTKRGDDVRARISSAIVGGKWELVHMESITMSLEEIFVEVTTALDSGEASSEEESLE</sequence>
<feature type="domain" description="ABC transporter" evidence="5">
    <location>
        <begin position="23"/>
        <end position="75"/>
    </location>
</feature>
<evidence type="ECO:0000256" key="3">
    <source>
        <dbReference type="ARBA" id="ARBA00022741"/>
    </source>
</evidence>
<dbReference type="Gene3D" id="3.40.50.300">
    <property type="entry name" value="P-loop containing nucleotide triphosphate hydrolases"/>
    <property type="match status" value="1"/>
</dbReference>